<name>A0A915JUY8_ROMCU</name>
<evidence type="ECO:0000256" key="1">
    <source>
        <dbReference type="SAM" id="MobiDB-lite"/>
    </source>
</evidence>
<evidence type="ECO:0000313" key="3">
    <source>
        <dbReference type="WBParaSite" id="nRc.2.0.1.t30091-RA"/>
    </source>
</evidence>
<accession>A0A915JUY8</accession>
<dbReference type="Proteomes" id="UP000887565">
    <property type="component" value="Unplaced"/>
</dbReference>
<dbReference type="WBParaSite" id="nRc.2.0.1.t30091-RA">
    <property type="protein sequence ID" value="nRc.2.0.1.t30091-RA"/>
    <property type="gene ID" value="nRc.2.0.1.g30091"/>
</dbReference>
<proteinExistence type="predicted"/>
<feature type="region of interest" description="Disordered" evidence="1">
    <location>
        <begin position="1"/>
        <end position="20"/>
    </location>
</feature>
<sequence length="60" mass="6291">MAGSGCRPPRCGTGEPQRAAHSSCCRITVNDDDRNPNTGGNCPAATSVRRKITNQGCQCL</sequence>
<protein>
    <submittedName>
        <fullName evidence="3">Uncharacterized protein</fullName>
    </submittedName>
</protein>
<evidence type="ECO:0000313" key="2">
    <source>
        <dbReference type="Proteomes" id="UP000887565"/>
    </source>
</evidence>
<reference evidence="3" key="1">
    <citation type="submission" date="2022-11" db="UniProtKB">
        <authorList>
            <consortium name="WormBaseParasite"/>
        </authorList>
    </citation>
    <scope>IDENTIFICATION</scope>
</reference>
<organism evidence="2 3">
    <name type="scientific">Romanomermis culicivorax</name>
    <name type="common">Nematode worm</name>
    <dbReference type="NCBI Taxonomy" id="13658"/>
    <lineage>
        <taxon>Eukaryota</taxon>
        <taxon>Metazoa</taxon>
        <taxon>Ecdysozoa</taxon>
        <taxon>Nematoda</taxon>
        <taxon>Enoplea</taxon>
        <taxon>Dorylaimia</taxon>
        <taxon>Mermithida</taxon>
        <taxon>Mermithoidea</taxon>
        <taxon>Mermithidae</taxon>
        <taxon>Romanomermis</taxon>
    </lineage>
</organism>
<dbReference type="AlphaFoldDB" id="A0A915JUY8"/>
<keyword evidence="2" id="KW-1185">Reference proteome</keyword>